<dbReference type="EMBL" id="UINC01088325">
    <property type="protein sequence ID" value="SVC38442.1"/>
    <property type="molecule type" value="Genomic_DNA"/>
</dbReference>
<evidence type="ECO:0000313" key="7">
    <source>
        <dbReference type="EMBL" id="SVC38442.1"/>
    </source>
</evidence>
<evidence type="ECO:0000256" key="3">
    <source>
        <dbReference type="ARBA" id="ARBA00022833"/>
    </source>
</evidence>
<dbReference type="SUPFAM" id="SSF57667">
    <property type="entry name" value="beta-beta-alpha zinc fingers"/>
    <property type="match status" value="1"/>
</dbReference>
<keyword evidence="3" id="KW-0862">Zinc</keyword>
<dbReference type="InterPro" id="IPR013087">
    <property type="entry name" value="Znf_C2H2_type"/>
</dbReference>
<dbReference type="SMART" id="SM00355">
    <property type="entry name" value="ZnF_C2H2"/>
    <property type="match status" value="2"/>
</dbReference>
<reference evidence="7" key="1">
    <citation type="submission" date="2018-05" db="EMBL/GenBank/DDBJ databases">
        <authorList>
            <person name="Lanie J.A."/>
            <person name="Ng W.-L."/>
            <person name="Kazmierczak K.M."/>
            <person name="Andrzejewski T.M."/>
            <person name="Davidsen T.M."/>
            <person name="Wayne K.J."/>
            <person name="Tettelin H."/>
            <person name="Glass J.I."/>
            <person name="Rusch D."/>
            <person name="Podicherti R."/>
            <person name="Tsui H.-C.T."/>
            <person name="Winkler M.E."/>
        </authorList>
    </citation>
    <scope>NUCLEOTIDE SEQUENCE</scope>
</reference>
<accession>A0A382LTT1</accession>
<evidence type="ECO:0000259" key="6">
    <source>
        <dbReference type="PROSITE" id="PS50157"/>
    </source>
</evidence>
<name>A0A382LTT1_9ZZZZ</name>
<dbReference type="AlphaFoldDB" id="A0A382LTT1"/>
<evidence type="ECO:0000256" key="5">
    <source>
        <dbReference type="SAM" id="MobiDB-lite"/>
    </source>
</evidence>
<feature type="coiled-coil region" evidence="4">
    <location>
        <begin position="94"/>
        <end position="121"/>
    </location>
</feature>
<proteinExistence type="predicted"/>
<keyword evidence="1" id="KW-0479">Metal-binding</keyword>
<feature type="non-terminal residue" evidence="7">
    <location>
        <position position="1"/>
    </location>
</feature>
<dbReference type="Pfam" id="PF00096">
    <property type="entry name" value="zf-C2H2"/>
    <property type="match status" value="2"/>
</dbReference>
<feature type="region of interest" description="Disordered" evidence="5">
    <location>
        <begin position="127"/>
        <end position="148"/>
    </location>
</feature>
<evidence type="ECO:0000256" key="1">
    <source>
        <dbReference type="ARBA" id="ARBA00022723"/>
    </source>
</evidence>
<dbReference type="GO" id="GO:0000978">
    <property type="term" value="F:RNA polymerase II cis-regulatory region sequence-specific DNA binding"/>
    <property type="evidence" value="ECO:0007669"/>
    <property type="project" value="TreeGrafter"/>
</dbReference>
<sequence length="285" mass="34400">MNILYTCSLCKKEFKRKWDLQRHLSRKKTCKKVIPNIPIYTNIYQVPFKIYQNIPIYTKKNESVETNEKRFVCDFCKKSYKHQFTLNRHLKTCKEKQKEDKKQKQKELDLVNAKIRLLELEKSMINNTTNNNTTNNTNSHNTNTNTNTNTFNLVYNDYGHEDMKFFKSSERYKKILNSFLRNGMFGLQQYIKYKYCNPKQPENLTIKYTNQRSNELKIRNANKWESKNKKEIMDHIYDRDTNVEEILQIYEEINGLVDDENMDEIQVNFLNNVDELYDDENQIEL</sequence>
<organism evidence="7">
    <name type="scientific">marine metagenome</name>
    <dbReference type="NCBI Taxonomy" id="408172"/>
    <lineage>
        <taxon>unclassified sequences</taxon>
        <taxon>metagenomes</taxon>
        <taxon>ecological metagenomes</taxon>
    </lineage>
</organism>
<dbReference type="PANTHER" id="PTHR23235">
    <property type="entry name" value="KRUEPPEL-LIKE TRANSCRIPTION FACTOR"/>
    <property type="match status" value="1"/>
</dbReference>
<dbReference type="GO" id="GO:0000981">
    <property type="term" value="F:DNA-binding transcription factor activity, RNA polymerase II-specific"/>
    <property type="evidence" value="ECO:0007669"/>
    <property type="project" value="TreeGrafter"/>
</dbReference>
<feature type="domain" description="C2H2-type" evidence="6">
    <location>
        <begin position="71"/>
        <end position="99"/>
    </location>
</feature>
<evidence type="ECO:0000256" key="2">
    <source>
        <dbReference type="ARBA" id="ARBA00022771"/>
    </source>
</evidence>
<protein>
    <recommendedName>
        <fullName evidence="6">C2H2-type domain-containing protein</fullName>
    </recommendedName>
</protein>
<evidence type="ECO:0000256" key="4">
    <source>
        <dbReference type="SAM" id="Coils"/>
    </source>
</evidence>
<dbReference type="Gene3D" id="3.30.160.60">
    <property type="entry name" value="Classic Zinc Finger"/>
    <property type="match status" value="2"/>
</dbReference>
<keyword evidence="2" id="KW-0863">Zinc-finger</keyword>
<gene>
    <name evidence="7" type="ORF">METZ01_LOCUS291296</name>
</gene>
<feature type="domain" description="C2H2-type" evidence="6">
    <location>
        <begin position="5"/>
        <end position="33"/>
    </location>
</feature>
<dbReference type="PROSITE" id="PS50157">
    <property type="entry name" value="ZINC_FINGER_C2H2_2"/>
    <property type="match status" value="2"/>
</dbReference>
<keyword evidence="4" id="KW-0175">Coiled coil</keyword>
<dbReference type="PANTHER" id="PTHR23235:SF177">
    <property type="entry name" value="C2H2-TYPE DOMAIN-CONTAINING PROTEIN"/>
    <property type="match status" value="1"/>
</dbReference>
<feature type="non-terminal residue" evidence="7">
    <location>
        <position position="285"/>
    </location>
</feature>
<dbReference type="InterPro" id="IPR036236">
    <property type="entry name" value="Znf_C2H2_sf"/>
</dbReference>
<dbReference type="GO" id="GO:0008270">
    <property type="term" value="F:zinc ion binding"/>
    <property type="evidence" value="ECO:0007669"/>
    <property type="project" value="UniProtKB-KW"/>
</dbReference>